<protein>
    <submittedName>
        <fullName evidence="2">VCBS repeat-containing protein</fullName>
    </submittedName>
</protein>
<dbReference type="PANTHER" id="PTHR46580">
    <property type="entry name" value="SENSOR KINASE-RELATED"/>
    <property type="match status" value="1"/>
</dbReference>
<evidence type="ECO:0000313" key="3">
    <source>
        <dbReference type="Proteomes" id="UP000479293"/>
    </source>
</evidence>
<dbReference type="AlphaFoldDB" id="A0A7C9FZG2"/>
<dbReference type="Proteomes" id="UP000479293">
    <property type="component" value="Unassembled WGS sequence"/>
</dbReference>
<dbReference type="Gene3D" id="2.130.10.130">
    <property type="entry name" value="Integrin alpha, N-terminal"/>
    <property type="match status" value="2"/>
</dbReference>
<dbReference type="InterPro" id="IPR028994">
    <property type="entry name" value="Integrin_alpha_N"/>
</dbReference>
<dbReference type="SUPFAM" id="SSF69318">
    <property type="entry name" value="Integrin alpha N-terminal domain"/>
    <property type="match status" value="1"/>
</dbReference>
<accession>A0A7C9FZG2</accession>
<organism evidence="2 3">
    <name type="scientific">Salmonirosea aquatica</name>
    <dbReference type="NCBI Taxonomy" id="2654236"/>
    <lineage>
        <taxon>Bacteria</taxon>
        <taxon>Pseudomonadati</taxon>
        <taxon>Bacteroidota</taxon>
        <taxon>Cytophagia</taxon>
        <taxon>Cytophagales</taxon>
        <taxon>Spirosomataceae</taxon>
        <taxon>Salmonirosea</taxon>
    </lineage>
</organism>
<dbReference type="SUPFAM" id="SSF46626">
    <property type="entry name" value="Cytochrome c"/>
    <property type="match status" value="1"/>
</dbReference>
<keyword evidence="3" id="KW-1185">Reference proteome</keyword>
<dbReference type="RefSeq" id="WP_152761119.1">
    <property type="nucleotide sequence ID" value="NZ_WHLY01000002.1"/>
</dbReference>
<dbReference type="Pfam" id="PF13517">
    <property type="entry name" value="FG-GAP_3"/>
    <property type="match status" value="1"/>
</dbReference>
<reference evidence="2 3" key="1">
    <citation type="submission" date="2019-10" db="EMBL/GenBank/DDBJ databases">
        <title>Draft Genome Sequence of Cytophagaceae sp. SJW1-29.</title>
        <authorList>
            <person name="Choi A."/>
        </authorList>
    </citation>
    <scope>NUCLEOTIDE SEQUENCE [LARGE SCALE GENOMIC DNA]</scope>
    <source>
        <strain evidence="2 3">SJW1-29</strain>
    </source>
</reference>
<evidence type="ECO:0000313" key="2">
    <source>
        <dbReference type="EMBL" id="MPR34688.1"/>
    </source>
</evidence>
<sequence length="509" mass="57681">MIHFRKIWLGGTLLAVGTLTYWSCGTGQKPKGEVLARQYCAGCHVFPEPSLLDKKTWVEGALPYMASWMGVHVAKDDSAIFQNFEQQLRTEELGVFPKVPVVSEEEWASIVDYYAQNAPETLPRPNRDTLQPLKNFRLRHTLSPVTATVTAVRYDPYSRQVWTSHRSGAMYVMDNKLRVIDSLFNFESPFSDFKSREGSSWNLLSMGYMDPNDEAKGTLVSIRKANGNWRGKRVIAELQRPVQATYADVDEDGREDVIICEYGNYTGKLAWYAATATDSMTRHVVETRPGARMTYWEDYDGDGRSDLWVLWAQGDEQIAVYLNGGKGNFAKKILLRFPPSYGSGTFELADFNQDGKLDILYANGDNGDKTYTLKPYHGVRIFINKGKDKFEEEYFFPLDGATQAMARDFDQDGDLDIAAIAFFPDFSLDPVRSFVYLENTGNNHFTPRTFADPNQGRWLTMDAADVDQDGDLDLLLGSFYLAITPTPKSLLERWKTENKGVLVLENTLR</sequence>
<dbReference type="EMBL" id="WHLY01000002">
    <property type="protein sequence ID" value="MPR34688.1"/>
    <property type="molecule type" value="Genomic_DNA"/>
</dbReference>
<dbReference type="InterPro" id="IPR036909">
    <property type="entry name" value="Cyt_c-like_dom_sf"/>
</dbReference>
<dbReference type="GO" id="GO:0009055">
    <property type="term" value="F:electron transfer activity"/>
    <property type="evidence" value="ECO:0007669"/>
    <property type="project" value="InterPro"/>
</dbReference>
<dbReference type="GO" id="GO:0020037">
    <property type="term" value="F:heme binding"/>
    <property type="evidence" value="ECO:0007669"/>
    <property type="project" value="InterPro"/>
</dbReference>
<proteinExistence type="predicted"/>
<evidence type="ECO:0000256" key="1">
    <source>
        <dbReference type="ARBA" id="ARBA00022729"/>
    </source>
</evidence>
<keyword evidence="1" id="KW-0732">Signal</keyword>
<name>A0A7C9FZG2_9BACT</name>
<dbReference type="PANTHER" id="PTHR46580:SF4">
    <property type="entry name" value="ATP_GTP-BINDING PROTEIN"/>
    <property type="match status" value="1"/>
</dbReference>
<dbReference type="InterPro" id="IPR013517">
    <property type="entry name" value="FG-GAP"/>
</dbReference>
<comment type="caution">
    <text evidence="2">The sequence shown here is derived from an EMBL/GenBank/DDBJ whole genome shotgun (WGS) entry which is preliminary data.</text>
</comment>
<gene>
    <name evidence="2" type="ORF">GBK04_15310</name>
</gene>